<protein>
    <submittedName>
        <fullName evidence="1">LPS export ABC transporter periplasmic protein LptC</fullName>
    </submittedName>
</protein>
<sequence length="188" mass="21507">MRLFLGLLLLGILTSCKKNGETETPFVYLGPIMTIDDLAVTYSDSGRVAVKMSTAVQEKMQNEDEYYPKAIYVNFINEDAVEYSSLRGDSGRYIKKEDHYIIMGNVFFYNREEQQSLSTNELIWNPKKKKIYTDKRVQVNTPTDQLIGNGMESDQDFSNYKFIGGITGYFKVDSLITQPDTSQSRVLN</sequence>
<accession>A0A2Z4G7Z3</accession>
<dbReference type="Proteomes" id="UP000249873">
    <property type="component" value="Chromosome"/>
</dbReference>
<dbReference type="RefSeq" id="WP_111370379.1">
    <property type="nucleotide sequence ID" value="NZ_CP029480.1"/>
</dbReference>
<dbReference type="InterPro" id="IPR026265">
    <property type="entry name" value="LptC"/>
</dbReference>
<dbReference type="AlphaFoldDB" id="A0A2Z4G7Z3"/>
<reference evidence="1 2" key="1">
    <citation type="submission" date="2018-05" db="EMBL/GenBank/DDBJ databases">
        <title>Complete genome sequence of Arcticibacterium luteifluviistationis SM1504T, a cytophagaceae bacterium isolated from Arctic surface seawater.</title>
        <authorList>
            <person name="Li Y."/>
            <person name="Qin Q.-L."/>
        </authorList>
    </citation>
    <scope>NUCLEOTIDE SEQUENCE [LARGE SCALE GENOMIC DNA]</scope>
    <source>
        <strain evidence="1 2">SM1504</strain>
    </source>
</reference>
<dbReference type="Pfam" id="PF06835">
    <property type="entry name" value="LptC"/>
    <property type="match status" value="1"/>
</dbReference>
<dbReference type="NCBIfam" id="TIGR04409">
    <property type="entry name" value="LptC_YrbK"/>
    <property type="match status" value="1"/>
</dbReference>
<evidence type="ECO:0000313" key="2">
    <source>
        <dbReference type="Proteomes" id="UP000249873"/>
    </source>
</evidence>
<proteinExistence type="predicted"/>
<dbReference type="EMBL" id="CP029480">
    <property type="protein sequence ID" value="AWV97277.1"/>
    <property type="molecule type" value="Genomic_DNA"/>
</dbReference>
<dbReference type="GO" id="GO:0015221">
    <property type="term" value="F:lipopolysaccharide transmembrane transporter activity"/>
    <property type="evidence" value="ECO:0007669"/>
    <property type="project" value="InterPro"/>
</dbReference>
<dbReference type="GO" id="GO:0005886">
    <property type="term" value="C:plasma membrane"/>
    <property type="evidence" value="ECO:0007669"/>
    <property type="project" value="InterPro"/>
</dbReference>
<dbReference type="OrthoDB" id="9812080at2"/>
<dbReference type="KEGG" id="als:DJ013_03465"/>
<name>A0A2Z4G7Z3_9BACT</name>
<dbReference type="Gene3D" id="2.60.450.10">
    <property type="entry name" value="Lipopolysaccharide (LPS) transport protein A like domain"/>
    <property type="match status" value="1"/>
</dbReference>
<evidence type="ECO:0000313" key="1">
    <source>
        <dbReference type="EMBL" id="AWV97277.1"/>
    </source>
</evidence>
<gene>
    <name evidence="1" type="primary">lptC</name>
    <name evidence="1" type="ORF">DJ013_03465</name>
</gene>
<dbReference type="InterPro" id="IPR010664">
    <property type="entry name" value="LipoPS_assembly_LptC-rel"/>
</dbReference>
<keyword evidence="2" id="KW-1185">Reference proteome</keyword>
<dbReference type="PROSITE" id="PS51257">
    <property type="entry name" value="PROKAR_LIPOPROTEIN"/>
    <property type="match status" value="1"/>
</dbReference>
<organism evidence="1 2">
    <name type="scientific">Arcticibacterium luteifluviistationis</name>
    <dbReference type="NCBI Taxonomy" id="1784714"/>
    <lineage>
        <taxon>Bacteria</taxon>
        <taxon>Pseudomonadati</taxon>
        <taxon>Bacteroidota</taxon>
        <taxon>Cytophagia</taxon>
        <taxon>Cytophagales</taxon>
        <taxon>Leadbetterellaceae</taxon>
        <taxon>Arcticibacterium</taxon>
    </lineage>
</organism>